<feature type="chain" id="PRO_5042606302" description="Secreted protein" evidence="1">
    <location>
        <begin position="28"/>
        <end position="95"/>
    </location>
</feature>
<gene>
    <name evidence="2" type="ORF">QBC33DRAFT_271718</name>
</gene>
<dbReference type="EMBL" id="MU839000">
    <property type="protein sequence ID" value="KAK1770559.1"/>
    <property type="molecule type" value="Genomic_DNA"/>
</dbReference>
<comment type="caution">
    <text evidence="2">The sequence shown here is derived from an EMBL/GenBank/DDBJ whole genome shotgun (WGS) entry which is preliminary data.</text>
</comment>
<reference evidence="2" key="1">
    <citation type="submission" date="2023-06" db="EMBL/GenBank/DDBJ databases">
        <title>Genome-scale phylogeny and comparative genomics of the fungal order Sordariales.</title>
        <authorList>
            <consortium name="Lawrence Berkeley National Laboratory"/>
            <person name="Hensen N."/>
            <person name="Bonometti L."/>
            <person name="Westerberg I."/>
            <person name="Brannstrom I.O."/>
            <person name="Guillou S."/>
            <person name="Cros-Aarteil S."/>
            <person name="Calhoun S."/>
            <person name="Haridas S."/>
            <person name="Kuo A."/>
            <person name="Mondo S."/>
            <person name="Pangilinan J."/>
            <person name="Riley R."/>
            <person name="Labutti K."/>
            <person name="Andreopoulos B."/>
            <person name="Lipzen A."/>
            <person name="Chen C."/>
            <person name="Yanf M."/>
            <person name="Daum C."/>
            <person name="Ng V."/>
            <person name="Clum A."/>
            <person name="Steindorff A."/>
            <person name="Ohm R."/>
            <person name="Martin F."/>
            <person name="Silar P."/>
            <person name="Natvig D."/>
            <person name="Lalanne C."/>
            <person name="Gautier V."/>
            <person name="Ament-Velasquez S.L."/>
            <person name="Kruys A."/>
            <person name="Hutchinson M.I."/>
            <person name="Powell A.J."/>
            <person name="Barry K."/>
            <person name="Miller A.N."/>
            <person name="Grigoriev I.V."/>
            <person name="Debuchy R."/>
            <person name="Gladieux P."/>
            <person name="Thoren M.H."/>
            <person name="Johannesson H."/>
        </authorList>
    </citation>
    <scope>NUCLEOTIDE SEQUENCE</scope>
    <source>
        <strain evidence="2">8032-3</strain>
    </source>
</reference>
<name>A0AAJ0C5I8_9PEZI</name>
<dbReference type="AlphaFoldDB" id="A0AAJ0C5I8"/>
<evidence type="ECO:0000313" key="2">
    <source>
        <dbReference type="EMBL" id="KAK1770559.1"/>
    </source>
</evidence>
<evidence type="ECO:0000313" key="3">
    <source>
        <dbReference type="Proteomes" id="UP001244011"/>
    </source>
</evidence>
<keyword evidence="3" id="KW-1185">Reference proteome</keyword>
<sequence>MVQGLVQGIPLVCLLAFVLQCAHVGNTCSVCELGWSCAHNIHDKSVITFHMGITPRGQSDKPGMADHHPGGEMRTWLALRRLEALISKARRRITA</sequence>
<dbReference type="Proteomes" id="UP001244011">
    <property type="component" value="Unassembled WGS sequence"/>
</dbReference>
<evidence type="ECO:0008006" key="4">
    <source>
        <dbReference type="Google" id="ProtNLM"/>
    </source>
</evidence>
<feature type="signal peptide" evidence="1">
    <location>
        <begin position="1"/>
        <end position="27"/>
    </location>
</feature>
<proteinExistence type="predicted"/>
<organism evidence="2 3">
    <name type="scientific">Phialemonium atrogriseum</name>
    <dbReference type="NCBI Taxonomy" id="1093897"/>
    <lineage>
        <taxon>Eukaryota</taxon>
        <taxon>Fungi</taxon>
        <taxon>Dikarya</taxon>
        <taxon>Ascomycota</taxon>
        <taxon>Pezizomycotina</taxon>
        <taxon>Sordariomycetes</taxon>
        <taxon>Sordariomycetidae</taxon>
        <taxon>Cephalothecales</taxon>
        <taxon>Cephalothecaceae</taxon>
        <taxon>Phialemonium</taxon>
    </lineage>
</organism>
<dbReference type="GeneID" id="85306381"/>
<keyword evidence="1" id="KW-0732">Signal</keyword>
<evidence type="ECO:0000256" key="1">
    <source>
        <dbReference type="SAM" id="SignalP"/>
    </source>
</evidence>
<protein>
    <recommendedName>
        <fullName evidence="4">Secreted protein</fullName>
    </recommendedName>
</protein>
<accession>A0AAJ0C5I8</accession>
<dbReference type="RefSeq" id="XP_060286772.1">
    <property type="nucleotide sequence ID" value="XM_060423194.1"/>
</dbReference>